<name>A0ABQ1G9G2_9BACL</name>
<evidence type="ECO:0000313" key="1">
    <source>
        <dbReference type="EMBL" id="GGA39357.1"/>
    </source>
</evidence>
<gene>
    <name evidence="1" type="ORF">GCM10007416_10420</name>
</gene>
<proteinExistence type="predicted"/>
<comment type="caution">
    <text evidence="1">The sequence shown here is derived from an EMBL/GenBank/DDBJ whole genome shotgun (WGS) entry which is preliminary data.</text>
</comment>
<protein>
    <submittedName>
        <fullName evidence="1">Uncharacterized protein</fullName>
    </submittedName>
</protein>
<reference evidence="2" key="1">
    <citation type="journal article" date="2019" name="Int. J. Syst. Evol. Microbiol.">
        <title>The Global Catalogue of Microorganisms (GCM) 10K type strain sequencing project: providing services to taxonomists for standard genome sequencing and annotation.</title>
        <authorList>
            <consortium name="The Broad Institute Genomics Platform"/>
            <consortium name="The Broad Institute Genome Sequencing Center for Infectious Disease"/>
            <person name="Wu L."/>
            <person name="Ma J."/>
        </authorList>
    </citation>
    <scope>NUCLEOTIDE SEQUENCE [LARGE SCALE GENOMIC DNA]</scope>
    <source>
        <strain evidence="2">CGMCC 1.12404</strain>
    </source>
</reference>
<evidence type="ECO:0000313" key="2">
    <source>
        <dbReference type="Proteomes" id="UP000617979"/>
    </source>
</evidence>
<sequence>MIDDFNWKIKGREVGVIWRYTLWKCTDSTGNIHWVETSRGTLNLYFFSIPLIGEERALSISPDPV</sequence>
<dbReference type="Proteomes" id="UP000617979">
    <property type="component" value="Unassembled WGS sequence"/>
</dbReference>
<keyword evidence="2" id="KW-1185">Reference proteome</keyword>
<accession>A0ABQ1G9G2</accession>
<organism evidence="1 2">
    <name type="scientific">Kroppenstedtia guangzhouensis</name>
    <dbReference type="NCBI Taxonomy" id="1274356"/>
    <lineage>
        <taxon>Bacteria</taxon>
        <taxon>Bacillati</taxon>
        <taxon>Bacillota</taxon>
        <taxon>Bacilli</taxon>
        <taxon>Bacillales</taxon>
        <taxon>Thermoactinomycetaceae</taxon>
        <taxon>Kroppenstedtia</taxon>
    </lineage>
</organism>
<dbReference type="EMBL" id="BMEX01000003">
    <property type="protein sequence ID" value="GGA39357.1"/>
    <property type="molecule type" value="Genomic_DNA"/>
</dbReference>